<dbReference type="InterPro" id="IPR006186">
    <property type="entry name" value="Ser/Thr-sp_prot-phosphatase"/>
</dbReference>
<dbReference type="InterPro" id="IPR029052">
    <property type="entry name" value="Metallo-depent_PP-like"/>
</dbReference>
<reference evidence="2" key="1">
    <citation type="journal article" date="2021" name="mSystems">
        <title>Bacteria and Archaea Synergistically Convert Glycine Betaine to Biogenic Methane in the Formosa Cold Seep of the South China Sea.</title>
        <authorList>
            <person name="Li L."/>
            <person name="Zhang W."/>
            <person name="Zhang S."/>
            <person name="Song L."/>
            <person name="Sun Q."/>
            <person name="Zhang H."/>
            <person name="Xiang H."/>
            <person name="Dong X."/>
        </authorList>
    </citation>
    <scope>NUCLEOTIDE SEQUENCE</scope>
    <source>
        <strain evidence="2">ZWT</strain>
    </source>
</reference>
<dbReference type="Pfam" id="PF00149">
    <property type="entry name" value="Metallophos"/>
    <property type="match status" value="1"/>
</dbReference>
<dbReference type="EMBL" id="JAGSOJ010000001">
    <property type="protein sequence ID" value="MCM1988628.1"/>
    <property type="molecule type" value="Genomic_DNA"/>
</dbReference>
<gene>
    <name evidence="2" type="ORF">KDK92_02675</name>
</gene>
<proteinExistence type="predicted"/>
<reference evidence="2" key="2">
    <citation type="submission" date="2021-04" db="EMBL/GenBank/DDBJ databases">
        <authorList>
            <person name="Dong X."/>
        </authorList>
    </citation>
    <scope>NUCLEOTIDE SEQUENCE</scope>
    <source>
        <strain evidence="2">ZWT</strain>
    </source>
</reference>
<name>A0A9J6NX44_9CLOT</name>
<dbReference type="GO" id="GO:0110154">
    <property type="term" value="P:RNA decapping"/>
    <property type="evidence" value="ECO:0007669"/>
    <property type="project" value="TreeGrafter"/>
</dbReference>
<keyword evidence="3" id="KW-1185">Reference proteome</keyword>
<evidence type="ECO:0000313" key="2">
    <source>
        <dbReference type="EMBL" id="MCM1988628.1"/>
    </source>
</evidence>
<dbReference type="InterPro" id="IPR004843">
    <property type="entry name" value="Calcineurin-like_PHP"/>
</dbReference>
<dbReference type="Proteomes" id="UP001056429">
    <property type="component" value="Unassembled WGS sequence"/>
</dbReference>
<accession>A0A9J6NX44</accession>
<evidence type="ECO:0000313" key="3">
    <source>
        <dbReference type="Proteomes" id="UP001056429"/>
    </source>
</evidence>
<evidence type="ECO:0000259" key="1">
    <source>
        <dbReference type="Pfam" id="PF00149"/>
    </source>
</evidence>
<dbReference type="GO" id="GO:0008803">
    <property type="term" value="F:bis(5'-nucleosyl)-tetraphosphatase (symmetrical) activity"/>
    <property type="evidence" value="ECO:0007669"/>
    <property type="project" value="TreeGrafter"/>
</dbReference>
<feature type="domain" description="Calcineurin-like phosphoesterase" evidence="1">
    <location>
        <begin position="4"/>
        <end position="187"/>
    </location>
</feature>
<dbReference type="AlphaFoldDB" id="A0A9J6NX44"/>
<dbReference type="GO" id="GO:0005737">
    <property type="term" value="C:cytoplasm"/>
    <property type="evidence" value="ECO:0007669"/>
    <property type="project" value="TreeGrafter"/>
</dbReference>
<protein>
    <submittedName>
        <fullName evidence="2">Serine/threonine protein phosphatase</fullName>
    </submittedName>
</protein>
<sequence length="233" mass="27966">MKYVVSDIHGRLDRLEKLVKLISLKEEDTLYVLGDMVDRGEESIEVIKYVMDKKNIKAIMGNHDRMMLFALKNKNEDELRRWNRNGNNTTIEGFNKLSEKEQNELLNFLDSLEYYKIIDEKYLLVHAGIDMVKLKEDMNIKSFKEAMYSQEHQLVWVREEFFMNKGFDNYMVIFGHNPRPYLDKKLDRKAEKPYKIWFDKTYNDKICIDTANCYEEGRMACLRLDDMTEFYVE</sequence>
<organism evidence="2 3">
    <name type="scientific">Oceanirhabdus seepicola</name>
    <dbReference type="NCBI Taxonomy" id="2828781"/>
    <lineage>
        <taxon>Bacteria</taxon>
        <taxon>Bacillati</taxon>
        <taxon>Bacillota</taxon>
        <taxon>Clostridia</taxon>
        <taxon>Eubacteriales</taxon>
        <taxon>Clostridiaceae</taxon>
        <taxon>Oceanirhabdus</taxon>
    </lineage>
</organism>
<dbReference type="PRINTS" id="PR00114">
    <property type="entry name" value="STPHPHTASE"/>
</dbReference>
<dbReference type="InterPro" id="IPR050126">
    <property type="entry name" value="Ap4A_hydrolase"/>
</dbReference>
<dbReference type="PANTHER" id="PTHR42850:SF4">
    <property type="entry name" value="ZINC-DEPENDENT ENDOPOLYPHOSPHATASE"/>
    <property type="match status" value="1"/>
</dbReference>
<dbReference type="Gene3D" id="3.60.21.10">
    <property type="match status" value="1"/>
</dbReference>
<dbReference type="CDD" id="cd00144">
    <property type="entry name" value="MPP_PPP_family"/>
    <property type="match status" value="1"/>
</dbReference>
<comment type="caution">
    <text evidence="2">The sequence shown here is derived from an EMBL/GenBank/DDBJ whole genome shotgun (WGS) entry which is preliminary data.</text>
</comment>
<dbReference type="RefSeq" id="WP_250857500.1">
    <property type="nucleotide sequence ID" value="NZ_JAGSOJ010000001.1"/>
</dbReference>
<dbReference type="GO" id="GO:0016791">
    <property type="term" value="F:phosphatase activity"/>
    <property type="evidence" value="ECO:0007669"/>
    <property type="project" value="TreeGrafter"/>
</dbReference>
<dbReference type="SUPFAM" id="SSF56300">
    <property type="entry name" value="Metallo-dependent phosphatases"/>
    <property type="match status" value="1"/>
</dbReference>
<dbReference type="PANTHER" id="PTHR42850">
    <property type="entry name" value="METALLOPHOSPHOESTERASE"/>
    <property type="match status" value="1"/>
</dbReference>